<sequence>MKTTLYRASSRGHAYHGWLDTYHTFSFANYYNPERINFGALRVVNDDIVKGGEGFGTHPHDNMEIVSIPLYGDLEHKDSMGHTEVIRAGEVQVMSAGTGITHSEYNSNEDKPVNFFQIWVFPEKRNVTPRYDQRAFDYIHSKNQLVQIVGPKDDADNTGLWIHQNAWFNIGTFEKGKEIEYKIKRKGNGVFAMVVEGEFSVEGQKLHHRDGFGIQETDTVKITADSDNARILLIDVPMEF</sequence>
<evidence type="ECO:0000259" key="3">
    <source>
        <dbReference type="Pfam" id="PF02678"/>
    </source>
</evidence>
<proteinExistence type="inferred from homology"/>
<dbReference type="SUPFAM" id="SSF51182">
    <property type="entry name" value="RmlC-like cupins"/>
    <property type="match status" value="1"/>
</dbReference>
<evidence type="ECO:0000313" key="5">
    <source>
        <dbReference type="EMBL" id="MFC4672111.1"/>
    </source>
</evidence>
<evidence type="ECO:0000256" key="2">
    <source>
        <dbReference type="RuleBase" id="RU003457"/>
    </source>
</evidence>
<keyword evidence="6" id="KW-1185">Reference proteome</keyword>
<dbReference type="RefSeq" id="WP_379993295.1">
    <property type="nucleotide sequence ID" value="NZ_JBHSGN010000002.1"/>
</dbReference>
<protein>
    <submittedName>
        <fullName evidence="5">Pirin family protein</fullName>
    </submittedName>
</protein>
<evidence type="ECO:0000256" key="1">
    <source>
        <dbReference type="ARBA" id="ARBA00008416"/>
    </source>
</evidence>
<dbReference type="Pfam" id="PF17954">
    <property type="entry name" value="Pirin_C_2"/>
    <property type="match status" value="1"/>
</dbReference>
<dbReference type="EMBL" id="JBHSGN010000002">
    <property type="protein sequence ID" value="MFC4672111.1"/>
    <property type="molecule type" value="Genomic_DNA"/>
</dbReference>
<dbReference type="Proteomes" id="UP001596023">
    <property type="component" value="Unassembled WGS sequence"/>
</dbReference>
<dbReference type="CDD" id="cd02910">
    <property type="entry name" value="cupin_Yhhw_N"/>
    <property type="match status" value="1"/>
</dbReference>
<name>A0ABV9KQZ7_9BACT</name>
<dbReference type="InterPro" id="IPR011051">
    <property type="entry name" value="RmlC_Cupin_sf"/>
</dbReference>
<dbReference type="Gene3D" id="2.60.120.10">
    <property type="entry name" value="Jelly Rolls"/>
    <property type="match status" value="2"/>
</dbReference>
<feature type="domain" description="Quercetin 2,3-dioxygenase C-terminal cupin" evidence="4">
    <location>
        <begin position="154"/>
        <end position="236"/>
    </location>
</feature>
<dbReference type="PIRSF" id="PIRSF006232">
    <property type="entry name" value="Pirin"/>
    <property type="match status" value="1"/>
</dbReference>
<feature type="domain" description="Pirin N-terminal" evidence="3">
    <location>
        <begin position="12"/>
        <end position="120"/>
    </location>
</feature>
<evidence type="ECO:0000313" key="6">
    <source>
        <dbReference type="Proteomes" id="UP001596023"/>
    </source>
</evidence>
<accession>A0ABV9KQZ7</accession>
<dbReference type="PANTHER" id="PTHR43212:SF3">
    <property type="entry name" value="QUERCETIN 2,3-DIOXYGENASE"/>
    <property type="match status" value="1"/>
</dbReference>
<dbReference type="PANTHER" id="PTHR43212">
    <property type="entry name" value="QUERCETIN 2,3-DIOXYGENASE"/>
    <property type="match status" value="1"/>
</dbReference>
<evidence type="ECO:0000259" key="4">
    <source>
        <dbReference type="Pfam" id="PF17954"/>
    </source>
</evidence>
<gene>
    <name evidence="5" type="ORF">ACFO6W_00235</name>
</gene>
<reference evidence="6" key="1">
    <citation type="journal article" date="2019" name="Int. J. Syst. Evol. Microbiol.">
        <title>The Global Catalogue of Microorganisms (GCM) 10K type strain sequencing project: providing services to taxonomists for standard genome sequencing and annotation.</title>
        <authorList>
            <consortium name="The Broad Institute Genomics Platform"/>
            <consortium name="The Broad Institute Genome Sequencing Center for Infectious Disease"/>
            <person name="Wu L."/>
            <person name="Ma J."/>
        </authorList>
    </citation>
    <scope>NUCLEOTIDE SEQUENCE [LARGE SCALE GENOMIC DNA]</scope>
    <source>
        <strain evidence="6">CCUG 66188</strain>
    </source>
</reference>
<comment type="caution">
    <text evidence="5">The sequence shown here is derived from an EMBL/GenBank/DDBJ whole genome shotgun (WGS) entry which is preliminary data.</text>
</comment>
<dbReference type="InterPro" id="IPR041602">
    <property type="entry name" value="Quercetinase_C"/>
</dbReference>
<organism evidence="5 6">
    <name type="scientific">Dysgonomonas termitidis</name>
    <dbReference type="NCBI Taxonomy" id="1516126"/>
    <lineage>
        <taxon>Bacteria</taxon>
        <taxon>Pseudomonadati</taxon>
        <taxon>Bacteroidota</taxon>
        <taxon>Bacteroidia</taxon>
        <taxon>Bacteroidales</taxon>
        <taxon>Dysgonomonadaceae</taxon>
        <taxon>Dysgonomonas</taxon>
    </lineage>
</organism>
<comment type="similarity">
    <text evidence="1 2">Belongs to the pirin family.</text>
</comment>
<dbReference type="InterPro" id="IPR014710">
    <property type="entry name" value="RmlC-like_jellyroll"/>
</dbReference>
<dbReference type="InterPro" id="IPR003829">
    <property type="entry name" value="Pirin_N_dom"/>
</dbReference>
<dbReference type="InterPro" id="IPR012093">
    <property type="entry name" value="Pirin"/>
</dbReference>
<dbReference type="Pfam" id="PF02678">
    <property type="entry name" value="Pirin"/>
    <property type="match status" value="1"/>
</dbReference>